<reference evidence="3 4" key="1">
    <citation type="journal article" date="2016" name="ISME J.">
        <title>Chasing the elusive Euryarchaeota class WSA2: genomes reveal a uniquely fastidious methyl-reducing methanogen.</title>
        <authorList>
            <person name="Nobu M.K."/>
            <person name="Narihiro T."/>
            <person name="Kuroda K."/>
            <person name="Mei R."/>
            <person name="Liu W.T."/>
        </authorList>
    </citation>
    <scope>NUCLEOTIDE SEQUENCE [LARGE SCALE GENOMIC DNA]</scope>
    <source>
        <strain evidence="3">U1lsi0528_Bin055</strain>
    </source>
</reference>
<dbReference type="Proteomes" id="UP000075398">
    <property type="component" value="Unassembled WGS sequence"/>
</dbReference>
<dbReference type="AlphaFoldDB" id="A0A150IN74"/>
<organism evidence="3 4">
    <name type="scientific">Candidatus Methanofastidiosum methylothiophilum</name>
    <dbReference type="NCBI Taxonomy" id="1705564"/>
    <lineage>
        <taxon>Archaea</taxon>
        <taxon>Methanobacteriati</taxon>
        <taxon>Methanobacteriota</taxon>
        <taxon>Stenosarchaea group</taxon>
        <taxon>Candidatus Methanofastidiosia</taxon>
        <taxon>Candidatus Methanofastidiosales</taxon>
        <taxon>Candidatus Methanofastidiosaceae</taxon>
        <taxon>Candidatus Methanofastidiosum</taxon>
    </lineage>
</organism>
<feature type="domain" description="HTH HARE-type" evidence="2">
    <location>
        <begin position="1"/>
        <end position="78"/>
    </location>
</feature>
<dbReference type="InterPro" id="IPR007759">
    <property type="entry name" value="Asxl_HARE-HTH"/>
</dbReference>
<gene>
    <name evidence="3" type="ORF">AMQ22_02127</name>
</gene>
<evidence type="ECO:0000259" key="2">
    <source>
        <dbReference type="PROSITE" id="PS51913"/>
    </source>
</evidence>
<evidence type="ECO:0000313" key="4">
    <source>
        <dbReference type="Proteomes" id="UP000075398"/>
    </source>
</evidence>
<dbReference type="GO" id="GO:0006355">
    <property type="term" value="P:regulation of DNA-templated transcription"/>
    <property type="evidence" value="ECO:0007669"/>
    <property type="project" value="InterPro"/>
</dbReference>
<proteinExistence type="predicted"/>
<evidence type="ECO:0000256" key="1">
    <source>
        <dbReference type="ARBA" id="ARBA00023163"/>
    </source>
</evidence>
<name>A0A150IN74_9EURY</name>
<dbReference type="EMBL" id="LNGC01000198">
    <property type="protein sequence ID" value="KYC46469.1"/>
    <property type="molecule type" value="Genomic_DNA"/>
</dbReference>
<dbReference type="Pfam" id="PF05066">
    <property type="entry name" value="HARE-HTH"/>
    <property type="match status" value="1"/>
</dbReference>
<comment type="caution">
    <text evidence="3">The sequence shown here is derived from an EMBL/GenBank/DDBJ whole genome shotgun (WGS) entry which is preliminary data.</text>
</comment>
<sequence length="305" mass="35334">MTFLELAERVLSEEKRPLTANEIWTLATEKGYDKQLNSEGKTPWATLGAQIYVNAKDNPKSPFAQTDSRPKKFYLKSQASQLDLSETAVSKEPTVVKKKQFDFLEKDLHPYLTYYAYYHLHCYTKTINHSQSSKKEFGEWVHPDIVGCYFPLEDWKHEVYELSSSIGNISIRLLSFELKRELSFGNLRESFFQTVSNSSWANESYLVAAEVSEEDEFRSELSRLSTSFGIGVIKLNLEDPHSSEIIFPAKYREALDWETINKLTMNSDFKEFISTVKIDITSKKIHKKEYDQVLDIDTLKRKTSV</sequence>
<protein>
    <recommendedName>
        <fullName evidence="2">HTH HARE-type domain-containing protein</fullName>
    </recommendedName>
</protein>
<accession>A0A150IN74</accession>
<evidence type="ECO:0000313" key="3">
    <source>
        <dbReference type="EMBL" id="KYC46469.1"/>
    </source>
</evidence>
<keyword evidence="1" id="KW-0804">Transcription</keyword>
<dbReference type="PATRIC" id="fig|1705409.3.peg.2282"/>
<dbReference type="PROSITE" id="PS51913">
    <property type="entry name" value="HTH_HARE"/>
    <property type="match status" value="1"/>
</dbReference>